<sequence>MDSPFLHKPLSHCPFSTGV</sequence>
<accession>A0A0E9T8W4</accession>
<dbReference type="EMBL" id="GBXM01053659">
    <property type="protein sequence ID" value="JAH54918.1"/>
    <property type="molecule type" value="Transcribed_RNA"/>
</dbReference>
<proteinExistence type="predicted"/>
<reference evidence="1" key="1">
    <citation type="submission" date="2014-11" db="EMBL/GenBank/DDBJ databases">
        <authorList>
            <person name="Amaro Gonzalez C."/>
        </authorList>
    </citation>
    <scope>NUCLEOTIDE SEQUENCE</scope>
</reference>
<evidence type="ECO:0000313" key="1">
    <source>
        <dbReference type="EMBL" id="JAH49842.1"/>
    </source>
</evidence>
<dbReference type="EMBL" id="GBXM01058735">
    <property type="protein sequence ID" value="JAH49842.1"/>
    <property type="molecule type" value="Transcribed_RNA"/>
</dbReference>
<reference evidence="1" key="2">
    <citation type="journal article" date="2015" name="Fish Shellfish Immunol.">
        <title>Early steps in the European eel (Anguilla anguilla)-Vibrio vulnificus interaction in the gills: Role of the RtxA13 toxin.</title>
        <authorList>
            <person name="Callol A."/>
            <person name="Pajuelo D."/>
            <person name="Ebbesson L."/>
            <person name="Teles M."/>
            <person name="MacKenzie S."/>
            <person name="Amaro C."/>
        </authorList>
    </citation>
    <scope>NUCLEOTIDE SEQUENCE</scope>
</reference>
<organism evidence="1">
    <name type="scientific">Anguilla anguilla</name>
    <name type="common">European freshwater eel</name>
    <name type="synonym">Muraena anguilla</name>
    <dbReference type="NCBI Taxonomy" id="7936"/>
    <lineage>
        <taxon>Eukaryota</taxon>
        <taxon>Metazoa</taxon>
        <taxon>Chordata</taxon>
        <taxon>Craniata</taxon>
        <taxon>Vertebrata</taxon>
        <taxon>Euteleostomi</taxon>
        <taxon>Actinopterygii</taxon>
        <taxon>Neopterygii</taxon>
        <taxon>Teleostei</taxon>
        <taxon>Anguilliformes</taxon>
        <taxon>Anguillidae</taxon>
        <taxon>Anguilla</taxon>
    </lineage>
</organism>
<name>A0A0E9T8W4_ANGAN</name>
<protein>
    <submittedName>
        <fullName evidence="1">Uncharacterized protein</fullName>
    </submittedName>
</protein>
<dbReference type="AlphaFoldDB" id="A0A0E9T8W4"/>